<evidence type="ECO:0000256" key="11">
    <source>
        <dbReference type="ARBA" id="ARBA00023136"/>
    </source>
</evidence>
<dbReference type="InterPro" id="IPR003661">
    <property type="entry name" value="HisK_dim/P_dom"/>
</dbReference>
<dbReference type="GO" id="GO:0000155">
    <property type="term" value="F:phosphorelay sensor kinase activity"/>
    <property type="evidence" value="ECO:0007669"/>
    <property type="project" value="InterPro"/>
</dbReference>
<dbReference type="CDD" id="cd06225">
    <property type="entry name" value="HAMP"/>
    <property type="match status" value="1"/>
</dbReference>
<dbReference type="InterPro" id="IPR003594">
    <property type="entry name" value="HATPase_dom"/>
</dbReference>
<evidence type="ECO:0000256" key="2">
    <source>
        <dbReference type="ARBA" id="ARBA00001968"/>
    </source>
</evidence>
<dbReference type="InterPro" id="IPR050428">
    <property type="entry name" value="TCS_sensor_his_kinase"/>
</dbReference>
<dbReference type="Proteomes" id="UP000031030">
    <property type="component" value="Unassembled WGS sequence"/>
</dbReference>
<dbReference type="AlphaFoldDB" id="A0A0B2AAI3"/>
<dbReference type="InterPro" id="IPR005467">
    <property type="entry name" value="His_kinase_dom"/>
</dbReference>
<comment type="caution">
    <text evidence="16">The sequence shown here is derived from an EMBL/GenBank/DDBJ whole genome shotgun (WGS) entry which is preliminary data.</text>
</comment>
<keyword evidence="5" id="KW-0597">Phosphoprotein</keyword>
<dbReference type="PROSITE" id="PS50885">
    <property type="entry name" value="HAMP"/>
    <property type="match status" value="1"/>
</dbReference>
<dbReference type="Pfam" id="PF00672">
    <property type="entry name" value="HAMP"/>
    <property type="match status" value="1"/>
</dbReference>
<keyword evidence="7 13" id="KW-0812">Transmembrane</keyword>
<dbReference type="InterPro" id="IPR003660">
    <property type="entry name" value="HAMP_dom"/>
</dbReference>
<dbReference type="Pfam" id="PF00512">
    <property type="entry name" value="HisKA"/>
    <property type="match status" value="1"/>
</dbReference>
<evidence type="ECO:0000259" key="14">
    <source>
        <dbReference type="PROSITE" id="PS50109"/>
    </source>
</evidence>
<dbReference type="Pfam" id="PF02518">
    <property type="entry name" value="HATPase_c"/>
    <property type="match status" value="1"/>
</dbReference>
<keyword evidence="6" id="KW-0808">Transferase</keyword>
<evidence type="ECO:0000259" key="15">
    <source>
        <dbReference type="PROSITE" id="PS50885"/>
    </source>
</evidence>
<keyword evidence="8 16" id="KW-0418">Kinase</keyword>
<dbReference type="SUPFAM" id="SSF55874">
    <property type="entry name" value="ATPase domain of HSP90 chaperone/DNA topoisomerase II/histidine kinase"/>
    <property type="match status" value="1"/>
</dbReference>
<evidence type="ECO:0000256" key="12">
    <source>
        <dbReference type="SAM" id="MobiDB-lite"/>
    </source>
</evidence>
<dbReference type="InterPro" id="IPR036890">
    <property type="entry name" value="HATPase_C_sf"/>
</dbReference>
<protein>
    <recommendedName>
        <fullName evidence="4">histidine kinase</fullName>
        <ecNumber evidence="4">2.7.13.3</ecNumber>
    </recommendedName>
</protein>
<comment type="subcellular location">
    <subcellularLocation>
        <location evidence="3">Cell membrane</location>
    </subcellularLocation>
</comment>
<keyword evidence="9 13" id="KW-1133">Transmembrane helix</keyword>
<feature type="domain" description="HAMP" evidence="15">
    <location>
        <begin position="181"/>
        <end position="235"/>
    </location>
</feature>
<dbReference type="SMART" id="SM00388">
    <property type="entry name" value="HisKA"/>
    <property type="match status" value="1"/>
</dbReference>
<dbReference type="Gene3D" id="6.10.340.10">
    <property type="match status" value="1"/>
</dbReference>
<feature type="compositionally biased region" description="Pro residues" evidence="12">
    <location>
        <begin position="396"/>
        <end position="409"/>
    </location>
</feature>
<evidence type="ECO:0000313" key="17">
    <source>
        <dbReference type="Proteomes" id="UP000031030"/>
    </source>
</evidence>
<dbReference type="STRING" id="1348253.LK09_06655"/>
<gene>
    <name evidence="16" type="ORF">LK09_06655</name>
</gene>
<dbReference type="PRINTS" id="PR00344">
    <property type="entry name" value="BCTRLSENSOR"/>
</dbReference>
<evidence type="ECO:0000256" key="6">
    <source>
        <dbReference type="ARBA" id="ARBA00022679"/>
    </source>
</evidence>
<dbReference type="CDD" id="cd00082">
    <property type="entry name" value="HisKA"/>
    <property type="match status" value="1"/>
</dbReference>
<feature type="domain" description="Histidine kinase" evidence="14">
    <location>
        <begin position="250"/>
        <end position="534"/>
    </location>
</feature>
<name>A0A0B2AAI3_9MICO</name>
<accession>A0A0B2AAI3</accession>
<evidence type="ECO:0000256" key="3">
    <source>
        <dbReference type="ARBA" id="ARBA00004236"/>
    </source>
</evidence>
<keyword evidence="17" id="KW-1185">Reference proteome</keyword>
<evidence type="ECO:0000256" key="4">
    <source>
        <dbReference type="ARBA" id="ARBA00012438"/>
    </source>
</evidence>
<feature type="transmembrane region" description="Helical" evidence="13">
    <location>
        <begin position="158"/>
        <end position="180"/>
    </location>
</feature>
<dbReference type="InterPro" id="IPR004358">
    <property type="entry name" value="Sig_transdc_His_kin-like_C"/>
</dbReference>
<dbReference type="InterPro" id="IPR036097">
    <property type="entry name" value="HisK_dim/P_sf"/>
</dbReference>
<comment type="catalytic activity">
    <reaction evidence="1">
        <text>ATP + protein L-histidine = ADP + protein N-phospho-L-histidine.</text>
        <dbReference type="EC" id="2.7.13.3"/>
    </reaction>
</comment>
<dbReference type="GO" id="GO:0005886">
    <property type="term" value="C:plasma membrane"/>
    <property type="evidence" value="ECO:0007669"/>
    <property type="project" value="UniProtKB-SubCell"/>
</dbReference>
<dbReference type="SMART" id="SM00387">
    <property type="entry name" value="HATPase_c"/>
    <property type="match status" value="1"/>
</dbReference>
<comment type="cofactor">
    <cofactor evidence="2">
        <name>a divalent metal cation</name>
        <dbReference type="ChEBI" id="CHEBI:60240"/>
    </cofactor>
</comment>
<dbReference type="PROSITE" id="PS50109">
    <property type="entry name" value="HIS_KIN"/>
    <property type="match status" value="1"/>
</dbReference>
<feature type="region of interest" description="Disordered" evidence="12">
    <location>
        <begin position="344"/>
        <end position="409"/>
    </location>
</feature>
<dbReference type="Gene3D" id="1.10.287.130">
    <property type="match status" value="1"/>
</dbReference>
<evidence type="ECO:0000256" key="5">
    <source>
        <dbReference type="ARBA" id="ARBA00022553"/>
    </source>
</evidence>
<dbReference type="Gene3D" id="3.30.565.10">
    <property type="entry name" value="Histidine kinase-like ATPase, C-terminal domain"/>
    <property type="match status" value="1"/>
</dbReference>
<dbReference type="EMBL" id="JTDK01000006">
    <property type="protein sequence ID" value="KHK98626.1"/>
    <property type="molecule type" value="Genomic_DNA"/>
</dbReference>
<proteinExistence type="predicted"/>
<dbReference type="SUPFAM" id="SSF47384">
    <property type="entry name" value="Homodimeric domain of signal transducing histidine kinase"/>
    <property type="match status" value="1"/>
</dbReference>
<evidence type="ECO:0000256" key="13">
    <source>
        <dbReference type="SAM" id="Phobius"/>
    </source>
</evidence>
<evidence type="ECO:0000313" key="16">
    <source>
        <dbReference type="EMBL" id="KHK98626.1"/>
    </source>
</evidence>
<sequence>MTGVTVAVLIVGLFVAGLGTMVFLRSALDASLDSQVEQLSNVDVWSATFDAKTENGTTTFTAKSKAPGVNYSVAIYDARGKQLATAVPDGSDQPVFPESFPTQETAVRGTDAFSLDGTDGSGFRASVSTFVVPGSTALYTQLVALPTTTGDKILATYLGIYSVLAMLTIILGAVGTRWLVTLAFRSLGQVESTAMSIAAGDFSQRLTDIEPEHTEVGRLKLAINAMLGRVDAALGARDATVRQMRRFIGDASHELRTPLVTVRGYAELYRMGAISSDEDIAQAMERIEKEAIRMGVMVEDLLALTRLDERREEVELVAVHLRPIAYDAALDVRAVSSRVVRVVDSTRDNSTRSHAPAAPTPAPPGPGAKRRSGSGGLTGARSLLRRRPRGSTGPIEPLPPEALAPVAPEPPVGLEPIVLGDENRIRQVVTNLLANARRYTPDDSPIELGVGLDEAARIGWIDVIDHGPGIPDQIKHQIFQRFWRADNSRTRETGGSGLGLAIVASIVEALHGTVEVLDTPGGGATFRIAFPLAEDAARAAQLSIETQPIDRLDLPGIE</sequence>
<keyword evidence="11 13" id="KW-0472">Membrane</keyword>
<organism evidence="16 17">
    <name type="scientific">Microbacterium mangrovi</name>
    <dbReference type="NCBI Taxonomy" id="1348253"/>
    <lineage>
        <taxon>Bacteria</taxon>
        <taxon>Bacillati</taxon>
        <taxon>Actinomycetota</taxon>
        <taxon>Actinomycetes</taxon>
        <taxon>Micrococcales</taxon>
        <taxon>Microbacteriaceae</taxon>
        <taxon>Microbacterium</taxon>
    </lineage>
</organism>
<evidence type="ECO:0000256" key="1">
    <source>
        <dbReference type="ARBA" id="ARBA00000085"/>
    </source>
</evidence>
<dbReference type="PANTHER" id="PTHR45436">
    <property type="entry name" value="SENSOR HISTIDINE KINASE YKOH"/>
    <property type="match status" value="1"/>
</dbReference>
<evidence type="ECO:0000256" key="9">
    <source>
        <dbReference type="ARBA" id="ARBA00022989"/>
    </source>
</evidence>
<evidence type="ECO:0000256" key="8">
    <source>
        <dbReference type="ARBA" id="ARBA00022777"/>
    </source>
</evidence>
<dbReference type="FunFam" id="1.10.287.130:FF:000001">
    <property type="entry name" value="Two-component sensor histidine kinase"/>
    <property type="match status" value="1"/>
</dbReference>
<evidence type="ECO:0000256" key="7">
    <source>
        <dbReference type="ARBA" id="ARBA00022692"/>
    </source>
</evidence>
<evidence type="ECO:0000256" key="10">
    <source>
        <dbReference type="ARBA" id="ARBA00023012"/>
    </source>
</evidence>
<feature type="transmembrane region" description="Helical" evidence="13">
    <location>
        <begin position="6"/>
        <end position="24"/>
    </location>
</feature>
<reference evidence="16 17" key="1">
    <citation type="submission" date="2014-11" db="EMBL/GenBank/DDBJ databases">
        <title>Genome sequence of Microbacterium mangrovi MUSC 115(T).</title>
        <authorList>
            <person name="Lee L.-H."/>
        </authorList>
    </citation>
    <scope>NUCLEOTIDE SEQUENCE [LARGE SCALE GENOMIC DNA]</scope>
    <source>
        <strain evidence="16 17">MUSC 115</strain>
    </source>
</reference>
<dbReference type="PANTHER" id="PTHR45436:SF5">
    <property type="entry name" value="SENSOR HISTIDINE KINASE TRCS"/>
    <property type="match status" value="1"/>
</dbReference>
<dbReference type="FunFam" id="3.30.565.10:FF:000006">
    <property type="entry name" value="Sensor histidine kinase WalK"/>
    <property type="match status" value="1"/>
</dbReference>
<dbReference type="SMART" id="SM00304">
    <property type="entry name" value="HAMP"/>
    <property type="match status" value="1"/>
</dbReference>
<keyword evidence="10" id="KW-0902">Two-component regulatory system</keyword>
<dbReference type="EC" id="2.7.13.3" evidence="4"/>
<dbReference type="GO" id="GO:0005509">
    <property type="term" value="F:calcium ion binding"/>
    <property type="evidence" value="ECO:0007669"/>
    <property type="project" value="UniProtKB-ARBA"/>
</dbReference>